<evidence type="ECO:0000313" key="4">
    <source>
        <dbReference type="Proteomes" id="UP001305414"/>
    </source>
</evidence>
<keyword evidence="1" id="KW-0539">Nucleus</keyword>
<organism evidence="3 4">
    <name type="scientific">Xylaria bambusicola</name>
    <dbReference type="NCBI Taxonomy" id="326684"/>
    <lineage>
        <taxon>Eukaryota</taxon>
        <taxon>Fungi</taxon>
        <taxon>Dikarya</taxon>
        <taxon>Ascomycota</taxon>
        <taxon>Pezizomycotina</taxon>
        <taxon>Sordariomycetes</taxon>
        <taxon>Xylariomycetidae</taxon>
        <taxon>Xylariales</taxon>
        <taxon>Xylariaceae</taxon>
        <taxon>Xylaria</taxon>
    </lineage>
</organism>
<protein>
    <submittedName>
        <fullName evidence="3">Uncharacterized protein</fullName>
    </submittedName>
</protein>
<keyword evidence="4" id="KW-1185">Reference proteome</keyword>
<evidence type="ECO:0000256" key="2">
    <source>
        <dbReference type="SAM" id="MobiDB-lite"/>
    </source>
</evidence>
<feature type="compositionally biased region" description="Polar residues" evidence="2">
    <location>
        <begin position="64"/>
        <end position="75"/>
    </location>
</feature>
<reference evidence="3 4" key="1">
    <citation type="submission" date="2023-10" db="EMBL/GenBank/DDBJ databases">
        <title>Draft genome sequence of Xylaria bambusicola isolate GMP-LS, the root and basal stem rot pathogen of sugarcane in Indonesia.</title>
        <authorList>
            <person name="Selvaraj P."/>
            <person name="Muralishankar V."/>
            <person name="Muruganantham S."/>
            <person name="Sp S."/>
            <person name="Haryani S."/>
            <person name="Lau K.J.X."/>
            <person name="Naqvi N.I."/>
        </authorList>
    </citation>
    <scope>NUCLEOTIDE SEQUENCE [LARGE SCALE GENOMIC DNA]</scope>
    <source>
        <strain evidence="3">GMP-LS</strain>
    </source>
</reference>
<evidence type="ECO:0000313" key="3">
    <source>
        <dbReference type="EMBL" id="KAK5633676.1"/>
    </source>
</evidence>
<proteinExistence type="predicted"/>
<name>A0AAN7UVG3_9PEZI</name>
<feature type="region of interest" description="Disordered" evidence="2">
    <location>
        <begin position="26"/>
        <end position="75"/>
    </location>
</feature>
<comment type="caution">
    <text evidence="3">The sequence shown here is derived from an EMBL/GenBank/DDBJ whole genome shotgun (WGS) entry which is preliminary data.</text>
</comment>
<dbReference type="AlphaFoldDB" id="A0AAN7UVG3"/>
<dbReference type="InterPro" id="IPR021858">
    <property type="entry name" value="Fun_TF"/>
</dbReference>
<dbReference type="Pfam" id="PF11951">
    <property type="entry name" value="Fungal_trans_2"/>
    <property type="match status" value="1"/>
</dbReference>
<accession>A0AAN7UVG3</accession>
<feature type="compositionally biased region" description="Basic residues" evidence="2">
    <location>
        <begin position="32"/>
        <end position="50"/>
    </location>
</feature>
<dbReference type="EMBL" id="JAWHQM010000034">
    <property type="protein sequence ID" value="KAK5633676.1"/>
    <property type="molecule type" value="Genomic_DNA"/>
</dbReference>
<sequence>MLNLTFVTTVGTTELSEAAAKEMRSHVTRSNFAKRRQRIVQNNRKQRQRSSRQSSPEKPEHSTESVLESLQTPSQRVHGDSYAQIVSSKWSLLFLNGSEYPTSTSEEAWISLLVSEPVLVESSMAFGLRHWSQDNDYQQLACDFSSKATENIINRIGTGRGITDAVLAAVLTMAFGERIVHNDVAWNIHIDGAVQLVIERVSRGLPAVSPLLEELLVNAVLGQEMADRLLHRDIINDIFGFPRFYHKKFVDVARSSQDTQWTSLIRLAKVCETLTHWMEAIGASRTTAQDSNFIMERIAHPMHDILSEARAMRRYGSVVLQASCICIELIIYLSWDCLSNTINLTAVASELKEAIHASQFRPCCYSDLTCCQLMLGAVAANEDSPTKEWFMSRLGSAWRVVKSRGCNNAMDILERNIVFKTGLDARFKSLWSDLDRQSLIQAG</sequence>
<evidence type="ECO:0000256" key="1">
    <source>
        <dbReference type="ARBA" id="ARBA00023242"/>
    </source>
</evidence>
<dbReference type="Proteomes" id="UP001305414">
    <property type="component" value="Unassembled WGS sequence"/>
</dbReference>
<gene>
    <name evidence="3" type="ORF">RRF57_009390</name>
</gene>